<dbReference type="Proteomes" id="UP001328107">
    <property type="component" value="Unassembled WGS sequence"/>
</dbReference>
<organism evidence="3 4">
    <name type="scientific">Pristionchus mayeri</name>
    <dbReference type="NCBI Taxonomy" id="1317129"/>
    <lineage>
        <taxon>Eukaryota</taxon>
        <taxon>Metazoa</taxon>
        <taxon>Ecdysozoa</taxon>
        <taxon>Nematoda</taxon>
        <taxon>Chromadorea</taxon>
        <taxon>Rhabditida</taxon>
        <taxon>Rhabditina</taxon>
        <taxon>Diplogasteromorpha</taxon>
        <taxon>Diplogasteroidea</taxon>
        <taxon>Neodiplogasteridae</taxon>
        <taxon>Pristionchus</taxon>
    </lineage>
</organism>
<proteinExistence type="inferred from homology"/>
<name>A0AAN5CEG4_9BILA</name>
<dbReference type="PANTHER" id="PTHR11668:SF491">
    <property type="entry name" value="SERINE_THREONINE-PROTEIN PHOSPHATASE"/>
    <property type="match status" value="1"/>
</dbReference>
<protein>
    <recommendedName>
        <fullName evidence="1">Serine/threonine-protein phosphatase</fullName>
        <ecNumber evidence="1">3.1.3.16</ecNumber>
    </recommendedName>
</protein>
<dbReference type="GO" id="GO:0005634">
    <property type="term" value="C:nucleus"/>
    <property type="evidence" value="ECO:0007669"/>
    <property type="project" value="TreeGrafter"/>
</dbReference>
<comment type="catalytic activity">
    <reaction evidence="1">
        <text>O-phospho-L-threonyl-[protein] + H2O = L-threonyl-[protein] + phosphate</text>
        <dbReference type="Rhea" id="RHEA:47004"/>
        <dbReference type="Rhea" id="RHEA-COMP:11060"/>
        <dbReference type="Rhea" id="RHEA-COMP:11605"/>
        <dbReference type="ChEBI" id="CHEBI:15377"/>
        <dbReference type="ChEBI" id="CHEBI:30013"/>
        <dbReference type="ChEBI" id="CHEBI:43474"/>
        <dbReference type="ChEBI" id="CHEBI:61977"/>
        <dbReference type="EC" id="3.1.3.16"/>
    </reaction>
</comment>
<feature type="domain" description="Serine/threonine specific protein phosphatases" evidence="2">
    <location>
        <begin position="119"/>
        <end position="124"/>
    </location>
</feature>
<dbReference type="AlphaFoldDB" id="A0AAN5CEG4"/>
<gene>
    <name evidence="3" type="ORF">PMAYCL1PPCAC_10099</name>
</gene>
<dbReference type="GO" id="GO:0005737">
    <property type="term" value="C:cytoplasm"/>
    <property type="evidence" value="ECO:0007669"/>
    <property type="project" value="TreeGrafter"/>
</dbReference>
<reference evidence="4" key="1">
    <citation type="submission" date="2022-10" db="EMBL/GenBank/DDBJ databases">
        <title>Genome assembly of Pristionchus species.</title>
        <authorList>
            <person name="Yoshida K."/>
            <person name="Sommer R.J."/>
        </authorList>
    </citation>
    <scope>NUCLEOTIDE SEQUENCE [LARGE SCALE GENOMIC DNA]</scope>
    <source>
        <strain evidence="4">RS5460</strain>
    </source>
</reference>
<dbReference type="SMART" id="SM00156">
    <property type="entry name" value="PP2Ac"/>
    <property type="match status" value="1"/>
</dbReference>
<dbReference type="Gene3D" id="3.60.21.10">
    <property type="match status" value="1"/>
</dbReference>
<evidence type="ECO:0000256" key="1">
    <source>
        <dbReference type="RuleBase" id="RU004273"/>
    </source>
</evidence>
<dbReference type="SUPFAM" id="SSF56300">
    <property type="entry name" value="Metallo-dependent phosphatases"/>
    <property type="match status" value="1"/>
</dbReference>
<evidence type="ECO:0000313" key="3">
    <source>
        <dbReference type="EMBL" id="GMR39904.1"/>
    </source>
</evidence>
<keyword evidence="4" id="KW-1185">Reference proteome</keyword>
<evidence type="ECO:0000313" key="4">
    <source>
        <dbReference type="Proteomes" id="UP001328107"/>
    </source>
</evidence>
<dbReference type="GO" id="GO:0004722">
    <property type="term" value="F:protein serine/threonine phosphatase activity"/>
    <property type="evidence" value="ECO:0007669"/>
    <property type="project" value="UniProtKB-EC"/>
</dbReference>
<feature type="non-terminal residue" evidence="3">
    <location>
        <position position="1"/>
    </location>
</feature>
<dbReference type="InterPro" id="IPR004843">
    <property type="entry name" value="Calcineurin-like_PHP"/>
</dbReference>
<dbReference type="PANTHER" id="PTHR11668">
    <property type="entry name" value="SERINE/THREONINE PROTEIN PHOSPHATASE"/>
    <property type="match status" value="1"/>
</dbReference>
<dbReference type="EMBL" id="BTRK01000003">
    <property type="protein sequence ID" value="GMR39904.1"/>
    <property type="molecule type" value="Genomic_DNA"/>
</dbReference>
<dbReference type="EC" id="3.1.3.16" evidence="1"/>
<feature type="non-terminal residue" evidence="3">
    <location>
        <position position="336"/>
    </location>
</feature>
<dbReference type="InterPro" id="IPR006186">
    <property type="entry name" value="Ser/Thr-sp_prot-phosphatase"/>
</dbReference>
<comment type="similarity">
    <text evidence="1">Belongs to the PPP phosphatase family.</text>
</comment>
<sequence length="336" mass="37848">PPYRLLKKLAEKETSIDGEQYPFKYNDLIQILIRIKSTLQLDTPLVRCTLPAVIVGDIHGQFPDLQRMFSNFSVKGKAGWLMHPYVFLGDYVDRGKQSLEVIVFAFLLKIKFKKSIFLLRGNHECKAINRVYGFLQELQERFGQEQGMALFHMFNEAFTHMPLACLVGKIILCMHGGISPKLTSLDDIMKIPKPLVDPNTNELACDLMWADPMINLKGFKPNAIRGVSVHFGEDVLHATMAQLGVKLIVRGHQMMMNGYNFFANRKLVTVFTAASYYPDRANRGAVLHISSTGAMGFYSLTPAPLKAGGYKVFYGDHEDANKYDVGYILSVADEKV</sequence>
<comment type="caution">
    <text evidence="3">The sequence shown here is derived from an EMBL/GenBank/DDBJ whole genome shotgun (WGS) entry which is preliminary data.</text>
</comment>
<dbReference type="PRINTS" id="PR00114">
    <property type="entry name" value="STPHPHTASE"/>
</dbReference>
<dbReference type="InterPro" id="IPR050341">
    <property type="entry name" value="PP1_catalytic_subunit"/>
</dbReference>
<dbReference type="PROSITE" id="PS00125">
    <property type="entry name" value="SER_THR_PHOSPHATASE"/>
    <property type="match status" value="1"/>
</dbReference>
<evidence type="ECO:0000259" key="2">
    <source>
        <dbReference type="PROSITE" id="PS00125"/>
    </source>
</evidence>
<dbReference type="Pfam" id="PF00149">
    <property type="entry name" value="Metallophos"/>
    <property type="match status" value="1"/>
</dbReference>
<accession>A0AAN5CEG4</accession>
<keyword evidence="1" id="KW-0378">Hydrolase</keyword>
<dbReference type="InterPro" id="IPR029052">
    <property type="entry name" value="Metallo-depent_PP-like"/>
</dbReference>